<keyword evidence="2" id="KW-0472">Membrane</keyword>
<keyword evidence="4" id="KW-1185">Reference proteome</keyword>
<evidence type="ECO:0000256" key="1">
    <source>
        <dbReference type="SAM" id="MobiDB-lite"/>
    </source>
</evidence>
<name>A0A7W7YPR8_9BACT</name>
<accession>A0A7W7YPR8</accession>
<evidence type="ECO:0000256" key="2">
    <source>
        <dbReference type="SAM" id="Phobius"/>
    </source>
</evidence>
<evidence type="ECO:0000313" key="4">
    <source>
        <dbReference type="Proteomes" id="UP000534294"/>
    </source>
</evidence>
<dbReference type="InterPro" id="IPR019838">
    <property type="entry name" value="Verru/Chthon_B"/>
</dbReference>
<dbReference type="Proteomes" id="UP000534294">
    <property type="component" value="Unassembled WGS sequence"/>
</dbReference>
<comment type="caution">
    <text evidence="3">The sequence shown here is derived from an EMBL/GenBank/DDBJ whole genome shotgun (WGS) entry which is preliminary data.</text>
</comment>
<dbReference type="RefSeq" id="WP_184212296.1">
    <property type="nucleotide sequence ID" value="NZ_JACHIF010000011.1"/>
</dbReference>
<dbReference type="NCBIfam" id="TIGR02598">
    <property type="entry name" value="Verru_Chthon cassette protein B"/>
    <property type="match status" value="1"/>
</dbReference>
<sequence length="175" mass="18407">MKTSLPPRSRLGFSLVEVVVAIGIAASTITLMIGLIPAGLTNFRDALNTTVTSQIGQRLLYEAAQTDYQVLTAAPATKPWRYFDDEGTELTSEAGAIYHALTRVQNTTSIPTEAGGTPQPHLATVIVQVALNPEGQELPIAGPSTGPADPPEGTLDSSMTSLKFSTFTGHVAKSL</sequence>
<keyword evidence="2" id="KW-0812">Transmembrane</keyword>
<dbReference type="EMBL" id="JACHIF010000011">
    <property type="protein sequence ID" value="MBB5039989.1"/>
    <property type="molecule type" value="Genomic_DNA"/>
</dbReference>
<reference evidence="3 4" key="1">
    <citation type="submission" date="2020-08" db="EMBL/GenBank/DDBJ databases">
        <title>Genomic Encyclopedia of Type Strains, Phase IV (KMG-IV): sequencing the most valuable type-strain genomes for metagenomic binning, comparative biology and taxonomic classification.</title>
        <authorList>
            <person name="Goeker M."/>
        </authorList>
    </citation>
    <scope>NUCLEOTIDE SEQUENCE [LARGE SCALE GENOMIC DNA]</scope>
    <source>
        <strain evidence="3 4">DSM 12251</strain>
    </source>
</reference>
<keyword evidence="2" id="KW-1133">Transmembrane helix</keyword>
<feature type="transmembrane region" description="Helical" evidence="2">
    <location>
        <begin position="12"/>
        <end position="36"/>
    </location>
</feature>
<gene>
    <name evidence="3" type="ORF">HNQ64_004268</name>
</gene>
<organism evidence="3 4">
    <name type="scientific">Prosthecobacter dejongeii</name>
    <dbReference type="NCBI Taxonomy" id="48465"/>
    <lineage>
        <taxon>Bacteria</taxon>
        <taxon>Pseudomonadati</taxon>
        <taxon>Verrucomicrobiota</taxon>
        <taxon>Verrucomicrobiia</taxon>
        <taxon>Verrucomicrobiales</taxon>
        <taxon>Verrucomicrobiaceae</taxon>
        <taxon>Prosthecobacter</taxon>
    </lineage>
</organism>
<evidence type="ECO:0000313" key="3">
    <source>
        <dbReference type="EMBL" id="MBB5039989.1"/>
    </source>
</evidence>
<proteinExistence type="predicted"/>
<protein>
    <submittedName>
        <fullName evidence="3">Uncharacterized protein (TIGR02598 family)</fullName>
    </submittedName>
</protein>
<dbReference type="AlphaFoldDB" id="A0A7W7YPR8"/>
<feature type="region of interest" description="Disordered" evidence="1">
    <location>
        <begin position="136"/>
        <end position="156"/>
    </location>
</feature>